<evidence type="ECO:0000313" key="1">
    <source>
        <dbReference type="EMBL" id="ASS33931.1"/>
    </source>
</evidence>
<reference evidence="1 2" key="1">
    <citation type="submission" date="2017-08" db="EMBL/GenBank/DDBJ databases">
        <title>Characterization and complete genome sequence of novel bacteriophage infecting the causal agent of bacterial fruit blotch, Acidovorax citrulli.</title>
        <authorList>
            <person name="Midani A.R."/>
            <person name="Park S.-H."/>
            <person name="Choi T.-J."/>
        </authorList>
    </citation>
    <scope>NUCLEOTIDE SEQUENCE [LARGE SCALE GENOMIC DNA]</scope>
</reference>
<dbReference type="GeneID" id="40085751"/>
<accession>A0A223AJ18</accession>
<dbReference type="Proteomes" id="UP000224101">
    <property type="component" value="Segment"/>
</dbReference>
<protein>
    <submittedName>
        <fullName evidence="1">Uncharacterized protein</fullName>
    </submittedName>
</protein>
<name>A0A223AJ18_9CAUD</name>
<dbReference type="RefSeq" id="YP_009609666.1">
    <property type="nucleotide sequence ID" value="NC_041997.1"/>
</dbReference>
<proteinExistence type="predicted"/>
<keyword evidence="2" id="KW-1185">Reference proteome</keyword>
<dbReference type="EMBL" id="KY979132">
    <property type="protein sequence ID" value="ASS33931.1"/>
    <property type="molecule type" value="Genomic_DNA"/>
</dbReference>
<dbReference type="KEGG" id="vg:40085751"/>
<organism evidence="1 2">
    <name type="scientific">Acidovorax phage ACP17</name>
    <dbReference type="NCBI Taxonomy" id="2010329"/>
    <lineage>
        <taxon>Viruses</taxon>
        <taxon>Duplodnaviria</taxon>
        <taxon>Heunggongvirae</taxon>
        <taxon>Uroviricota</taxon>
        <taxon>Caudoviricetes</taxon>
        <taxon>Busanvirus</taxon>
        <taxon>Busanvirus ACP17</taxon>
    </lineage>
</organism>
<evidence type="ECO:0000313" key="2">
    <source>
        <dbReference type="Proteomes" id="UP000224101"/>
    </source>
</evidence>
<sequence>MAKYTYTKDDGSTSERELHIVSKPPAQNWRAIDLTGLDAEQQSQIVELYDEWKNTHAKQYAANLREFSKANEKTFEAFLQENGIEKPPTVKAFKDAGLVAVMQG</sequence>